<dbReference type="InterPro" id="IPR001220">
    <property type="entry name" value="Legume_lectin_dom"/>
</dbReference>
<dbReference type="PANTHER" id="PTHR32401:SF56">
    <property type="entry name" value="OS09G0336400 PROTEIN"/>
    <property type="match status" value="1"/>
</dbReference>
<reference evidence="4" key="1">
    <citation type="submission" date="2019-02" db="EMBL/GenBank/DDBJ databases">
        <title>Orthologous barley receptor kinases determine host specificity to fungal rust pathogens.</title>
        <authorList>
            <person name="Wang Y."/>
            <person name="Niks R."/>
            <person name="Krattinger S."/>
        </authorList>
    </citation>
    <scope>NUCLEOTIDE SEQUENCE</scope>
</reference>
<evidence type="ECO:0000256" key="1">
    <source>
        <dbReference type="ARBA" id="ARBA00007606"/>
    </source>
</evidence>
<evidence type="ECO:0000256" key="2">
    <source>
        <dbReference type="ARBA" id="ARBA00022734"/>
    </source>
</evidence>
<feature type="domain" description="Legume lectin" evidence="3">
    <location>
        <begin position="18"/>
        <end position="68"/>
    </location>
</feature>
<comment type="similarity">
    <text evidence="1">Belongs to the leguminous lectin family.</text>
</comment>
<dbReference type="Pfam" id="PF00139">
    <property type="entry name" value="Lectin_legB"/>
    <property type="match status" value="2"/>
</dbReference>
<dbReference type="GO" id="GO:0030246">
    <property type="term" value="F:carbohydrate binding"/>
    <property type="evidence" value="ECO:0007669"/>
    <property type="project" value="UniProtKB-KW"/>
</dbReference>
<dbReference type="Gene3D" id="2.60.120.200">
    <property type="match status" value="2"/>
</dbReference>
<keyword evidence="2 4" id="KW-0430">Lectin</keyword>
<dbReference type="PANTHER" id="PTHR32401">
    <property type="entry name" value="CONCANAVALIN A-LIKE LECTIN FAMILY PROTEIN"/>
    <property type="match status" value="1"/>
</dbReference>
<feature type="domain" description="Legume lectin" evidence="3">
    <location>
        <begin position="104"/>
        <end position="225"/>
    </location>
</feature>
<dbReference type="SUPFAM" id="SSF49899">
    <property type="entry name" value="Concanavalin A-like lectins/glucanases"/>
    <property type="match status" value="1"/>
</dbReference>
<dbReference type="InterPro" id="IPR013320">
    <property type="entry name" value="ConA-like_dom_sf"/>
</dbReference>
<organism evidence="4">
    <name type="scientific">Hordeum vulgare</name>
    <name type="common">Barley</name>
    <dbReference type="NCBI Taxonomy" id="4513"/>
    <lineage>
        <taxon>Eukaryota</taxon>
        <taxon>Viridiplantae</taxon>
        <taxon>Streptophyta</taxon>
        <taxon>Embryophyta</taxon>
        <taxon>Tracheophyta</taxon>
        <taxon>Spermatophyta</taxon>
        <taxon>Magnoliopsida</taxon>
        <taxon>Liliopsida</taxon>
        <taxon>Poales</taxon>
        <taxon>Poaceae</taxon>
        <taxon>BOP clade</taxon>
        <taxon>Pooideae</taxon>
        <taxon>Triticodae</taxon>
        <taxon>Triticeae</taxon>
        <taxon>Hordeinae</taxon>
        <taxon>Hordeum</taxon>
    </lineage>
</organism>
<evidence type="ECO:0000313" key="4">
    <source>
        <dbReference type="EMBL" id="QEQ56110.1"/>
    </source>
</evidence>
<accession>A0A5J6CYK7</accession>
<protein>
    <submittedName>
        <fullName evidence="4">Legume lectin domain</fullName>
    </submittedName>
</protein>
<dbReference type="InterPro" id="IPR050258">
    <property type="entry name" value="Leguminous_Lectin"/>
</dbReference>
<proteinExistence type="inferred from homology"/>
<dbReference type="AlphaFoldDB" id="A0A5J6CYK7"/>
<sequence>MAGHHTMPSRCCSGAGRLVASFSTRFSFVISGDINSKAQGMAFFLAAYPSTLSSHCPDYNLALTNRQAGAVDDGTDHPSSMQRSADLIRCSTQRASKKATWWMDTSVVSDPHDTYDHIGIDISSLRSVRTLTLPSFELTDNLTGDIKYDNVSSILSVTVWLGNDNQGHLRNRSYSLSSKIDLKSALPEQVSVGISASMSNAIELHQIHSWSFSSSLEPSPPAKSSPSRPGPGVIAGEAAGATMFLVLLFAAKEALVVCRRRRQKIMEMEEYYTESEGKVDPMTEIEMGTWPRSFPYHKLVEATREELCRGAETWASLPSSMRGLIGGAAKHGYYGNCVMRQPVEVKTGTV</sequence>
<evidence type="ECO:0000259" key="3">
    <source>
        <dbReference type="Pfam" id="PF00139"/>
    </source>
</evidence>
<dbReference type="EMBL" id="MK569504">
    <property type="protein sequence ID" value="QEQ56110.1"/>
    <property type="molecule type" value="Genomic_DNA"/>
</dbReference>
<name>A0A5J6CYK7_HORVU</name>